<dbReference type="SMART" id="SM00498">
    <property type="entry name" value="FH2"/>
    <property type="match status" value="1"/>
</dbReference>
<accession>A0A8T2K4S0</accession>
<dbReference type="SUPFAM" id="SSF101447">
    <property type="entry name" value="Formin homology 2 domain (FH2 domain)"/>
    <property type="match status" value="1"/>
</dbReference>
<dbReference type="GO" id="GO:0030041">
    <property type="term" value="P:actin filament polymerization"/>
    <property type="evidence" value="ECO:0007669"/>
    <property type="project" value="TreeGrafter"/>
</dbReference>
<gene>
    <name evidence="10" type="ORF">GDO86_004175</name>
</gene>
<dbReference type="Gene3D" id="1.20.58.630">
    <property type="match status" value="1"/>
</dbReference>
<evidence type="ECO:0000256" key="6">
    <source>
        <dbReference type="SAM" id="MobiDB-lite"/>
    </source>
</evidence>
<dbReference type="InterPro" id="IPR011989">
    <property type="entry name" value="ARM-like"/>
</dbReference>
<evidence type="ECO:0000256" key="2">
    <source>
        <dbReference type="ARBA" id="ARBA00008214"/>
    </source>
</evidence>
<dbReference type="PROSITE" id="PS51444">
    <property type="entry name" value="FH2"/>
    <property type="match status" value="1"/>
</dbReference>
<feature type="compositionally biased region" description="Basic and acidic residues" evidence="6">
    <location>
        <begin position="1104"/>
        <end position="1115"/>
    </location>
</feature>
<dbReference type="SMART" id="SM01139">
    <property type="entry name" value="Drf_FH3"/>
    <property type="match status" value="1"/>
</dbReference>
<keyword evidence="3" id="KW-0963">Cytoplasm</keyword>
<dbReference type="PANTHER" id="PTHR45691:SF9">
    <property type="entry name" value="PROTEIN DIAPHANOUS HOMOLOG 3"/>
    <property type="match status" value="1"/>
</dbReference>
<evidence type="ECO:0000256" key="5">
    <source>
        <dbReference type="SAM" id="Coils"/>
    </source>
</evidence>
<dbReference type="SUPFAM" id="SSF48371">
    <property type="entry name" value="ARM repeat"/>
    <property type="match status" value="1"/>
</dbReference>
<feature type="region of interest" description="Disordered" evidence="6">
    <location>
        <begin position="1"/>
        <end position="38"/>
    </location>
</feature>
<evidence type="ECO:0000259" key="9">
    <source>
        <dbReference type="PROSITE" id="PS51444"/>
    </source>
</evidence>
<name>A0A8T2K4S0_9PIPI</name>
<dbReference type="InterPro" id="IPR015425">
    <property type="entry name" value="FH2_Formin"/>
</dbReference>
<dbReference type="SMART" id="SM01140">
    <property type="entry name" value="Drf_GBD"/>
    <property type="match status" value="1"/>
</dbReference>
<dbReference type="GO" id="GO:0031267">
    <property type="term" value="F:small GTPase binding"/>
    <property type="evidence" value="ECO:0007669"/>
    <property type="project" value="InterPro"/>
</dbReference>
<comment type="caution">
    <text evidence="10">The sequence shown here is derived from an EMBL/GenBank/DDBJ whole genome shotgun (WGS) entry which is preliminary data.</text>
</comment>
<dbReference type="PROSITE" id="PS51232">
    <property type="entry name" value="GBD_FH3"/>
    <property type="match status" value="1"/>
</dbReference>
<dbReference type="InterPro" id="IPR042201">
    <property type="entry name" value="FH2_Formin_sf"/>
</dbReference>
<dbReference type="Proteomes" id="UP000812440">
    <property type="component" value="Chromosome 2"/>
</dbReference>
<dbReference type="GO" id="GO:0005737">
    <property type="term" value="C:cytoplasm"/>
    <property type="evidence" value="ECO:0007669"/>
    <property type="project" value="UniProtKB-SubCell"/>
</dbReference>
<dbReference type="PANTHER" id="PTHR45691">
    <property type="entry name" value="PROTEIN DIAPHANOUS"/>
    <property type="match status" value="1"/>
</dbReference>
<dbReference type="GO" id="GO:0005884">
    <property type="term" value="C:actin filament"/>
    <property type="evidence" value="ECO:0007669"/>
    <property type="project" value="TreeGrafter"/>
</dbReference>
<comment type="similarity">
    <text evidence="2">Belongs to the formin homology family. Diaphanous subfamily.</text>
</comment>
<proteinExistence type="inferred from homology"/>
<evidence type="ECO:0000256" key="3">
    <source>
        <dbReference type="ARBA" id="ARBA00022490"/>
    </source>
</evidence>
<dbReference type="PROSITE" id="PS51231">
    <property type="entry name" value="DAD"/>
    <property type="match status" value="1"/>
</dbReference>
<feature type="domain" description="GBD/FH3" evidence="8">
    <location>
        <begin position="96"/>
        <end position="458"/>
    </location>
</feature>
<evidence type="ECO:0000256" key="1">
    <source>
        <dbReference type="ARBA" id="ARBA00004496"/>
    </source>
</evidence>
<feature type="compositionally biased region" description="Basic and acidic residues" evidence="6">
    <location>
        <begin position="1056"/>
        <end position="1069"/>
    </location>
</feature>
<feature type="domain" description="FH2" evidence="9">
    <location>
        <begin position="611"/>
        <end position="1006"/>
    </location>
</feature>
<dbReference type="GO" id="GO:0003779">
    <property type="term" value="F:actin binding"/>
    <property type="evidence" value="ECO:0007669"/>
    <property type="project" value="InterPro"/>
</dbReference>
<dbReference type="FunFam" id="1.10.238.150:FF:000002">
    <property type="entry name" value="protein diaphanous homolog 2 isoform X2"/>
    <property type="match status" value="1"/>
</dbReference>
<sequence length="1143" mass="131524">MNRSRGGRMEPKYRGKGAWSGPAHSDLSGQPGEDGERKISKFQIQKLRDLTDDVLDRFASIRIPGSRKERPNLQYIKNSSIGNEWAASSEYEHFPSKQLSDKEILPLFEKMMEDMNLNEDRKAPLREKDFATKKEMVLQYISTASKAGSLKSRRQISPQEFIHELKSGATDERLISYLDSLRVSLTSNPVSWVESFGRDGLGFLLDILERMVHGKRHEKIEKKIQHKVIQCLKAFMNNKYGLERIMGEERSLLLLAKAMDPKQANMMTDVVKLLSAICIIGEENIFEKVLEAITGAAEERGIIRFSPIVEGLQHNMIQLQVACMQLINALVTSPEDLDFRLHIRNEFMRSGLKKILPQLKHLKNDALDIQLRVFDEHKEEDMIEFSHRLDDIRSDMDEASEVYSVIWSSVKDTNAEGYFLSILQHLLLIRNDYFARPQYFKIIEECISQIVLHRSGVDPDFTYRKRLDVDFSYIIDVCIDKAKTEDLEHSFYEMSKKYEEEFTIRQEAQTQLKKNEEKINELQAELQAFKSQYGAVLTGTGAAPGQPANTTTSSIVPIPPPAPPCGFVPPPPPPPPPPPMFGGVPPAPPPPGFCSGHSSPPIHKLPFGLKPKREFKPDVGMKRLNWQKIRPNEMNEKCFWLYTKEDGYEDRNLFLQLENTFSCQRKVVKDDDFEEKFAIKKRIKELKVLEPKIAQNLSIFLGSYRLPYEEIRKIIMEIDETQLSESMVQNLIKNMPEQTQLNLLAKMKGEYSSLSEPEQFGVVMSSVKKLIPRLNAILFRLQFEEQVNNIKPDIMSVSEACEEIKKSKSFSKLLEIVLLIGNYLNAGSRNAQTFGFSLCSLCKLKDTKSTDQKTTLLHFLADLCEKKFPDVLMFVEDLQSVDKASKVSAENLEKTMKQMERQLQQLEKDLETFPLSDDVHDKFVTKIFAANAKEQFKKLKRMFENMEKLYQNLMEYYSLDAKKISVEDFFTDLNNFRIMFIQATKENIKRKEAEEKQKRVKQAKEMAEKEKLERQLKKKRLLEKNREGEETGVMDSLLEALQSGAAFRDRRKRTPRPKENQKPQFERSRSRPNIHSNTAKAPVAKELSYEMETHSSTKGIKAVNRKEPSSTEINRENVPNRGSADKTESIPEVEALLARLRAL</sequence>
<dbReference type="InterPro" id="IPR051412">
    <property type="entry name" value="Formin_Homology_Diaphanous_sf"/>
</dbReference>
<dbReference type="AlphaFoldDB" id="A0A8T2K4S0"/>
<comment type="subcellular location">
    <subcellularLocation>
        <location evidence="1">Cytoplasm</location>
    </subcellularLocation>
</comment>
<dbReference type="InterPro" id="IPR010472">
    <property type="entry name" value="FH3_dom"/>
</dbReference>
<feature type="region of interest" description="Disordered" evidence="6">
    <location>
        <begin position="1044"/>
        <end position="1129"/>
    </location>
</feature>
<feature type="region of interest" description="Disordered" evidence="6">
    <location>
        <begin position="990"/>
        <end position="1013"/>
    </location>
</feature>
<reference evidence="10" key="1">
    <citation type="thesis" date="2020" institute="ProQuest LLC" country="789 East Eisenhower Parkway, Ann Arbor, MI, USA">
        <title>Comparative Genomics and Chromosome Evolution.</title>
        <authorList>
            <person name="Mudd A.B."/>
        </authorList>
    </citation>
    <scope>NUCLEOTIDE SEQUENCE</scope>
    <source>
        <strain evidence="10">Female2</strain>
        <tissue evidence="10">Blood</tissue>
    </source>
</reference>
<dbReference type="Gene3D" id="6.10.30.30">
    <property type="match status" value="1"/>
</dbReference>
<dbReference type="OrthoDB" id="1104827at2759"/>
<dbReference type="Pfam" id="PF06345">
    <property type="entry name" value="Drf_DAD"/>
    <property type="match status" value="1"/>
</dbReference>
<evidence type="ECO:0000256" key="4">
    <source>
        <dbReference type="ARBA" id="ARBA00023054"/>
    </source>
</evidence>
<feature type="coiled-coil region" evidence="5">
    <location>
        <begin position="889"/>
        <end position="949"/>
    </location>
</feature>
<dbReference type="Pfam" id="PF02181">
    <property type="entry name" value="FH2"/>
    <property type="match status" value="1"/>
</dbReference>
<dbReference type="InterPro" id="IPR010473">
    <property type="entry name" value="GTPase-bd"/>
</dbReference>
<organism evidence="10 11">
    <name type="scientific">Hymenochirus boettgeri</name>
    <name type="common">Congo dwarf clawed frog</name>
    <dbReference type="NCBI Taxonomy" id="247094"/>
    <lineage>
        <taxon>Eukaryota</taxon>
        <taxon>Metazoa</taxon>
        <taxon>Chordata</taxon>
        <taxon>Craniata</taxon>
        <taxon>Vertebrata</taxon>
        <taxon>Euteleostomi</taxon>
        <taxon>Amphibia</taxon>
        <taxon>Batrachia</taxon>
        <taxon>Anura</taxon>
        <taxon>Pipoidea</taxon>
        <taxon>Pipidae</taxon>
        <taxon>Pipinae</taxon>
        <taxon>Hymenochirus</taxon>
    </lineage>
</organism>
<dbReference type="Pfam" id="PF06367">
    <property type="entry name" value="Drf_FH3"/>
    <property type="match status" value="1"/>
</dbReference>
<dbReference type="InterPro" id="IPR010465">
    <property type="entry name" value="Drf_DAD"/>
</dbReference>
<dbReference type="InterPro" id="IPR014767">
    <property type="entry name" value="DAD_dom"/>
</dbReference>
<dbReference type="InterPro" id="IPR016024">
    <property type="entry name" value="ARM-type_fold"/>
</dbReference>
<feature type="coiled-coil region" evidence="5">
    <location>
        <begin position="505"/>
        <end position="532"/>
    </location>
</feature>
<evidence type="ECO:0000259" key="7">
    <source>
        <dbReference type="PROSITE" id="PS51231"/>
    </source>
</evidence>
<evidence type="ECO:0000259" key="8">
    <source>
        <dbReference type="PROSITE" id="PS51232"/>
    </source>
</evidence>
<dbReference type="Gene3D" id="1.25.10.10">
    <property type="entry name" value="Leucine-rich Repeat Variant"/>
    <property type="match status" value="1"/>
</dbReference>
<dbReference type="Gene3D" id="1.10.238.150">
    <property type="entry name" value="Formin, FH3 diaphanous domain"/>
    <property type="match status" value="1"/>
</dbReference>
<dbReference type="Gene3D" id="1.20.58.2220">
    <property type="entry name" value="Formin, FH2 domain"/>
    <property type="match status" value="1"/>
</dbReference>
<feature type="domain" description="DAD" evidence="7">
    <location>
        <begin position="1029"/>
        <end position="1059"/>
    </location>
</feature>
<dbReference type="Pfam" id="PF06371">
    <property type="entry name" value="Drf_GBD"/>
    <property type="match status" value="1"/>
</dbReference>
<dbReference type="Gene3D" id="1.10.20.40">
    <property type="entry name" value="Formin, diaphanous GTPase-binding domain"/>
    <property type="match status" value="1"/>
</dbReference>
<evidence type="ECO:0000313" key="10">
    <source>
        <dbReference type="EMBL" id="KAG8452269.1"/>
    </source>
</evidence>
<keyword evidence="11" id="KW-1185">Reference proteome</keyword>
<evidence type="ECO:0000313" key="11">
    <source>
        <dbReference type="Proteomes" id="UP000812440"/>
    </source>
</evidence>
<dbReference type="InterPro" id="IPR044933">
    <property type="entry name" value="DIA_GBD_sf"/>
</dbReference>
<evidence type="ECO:0008006" key="12">
    <source>
        <dbReference type="Google" id="ProtNLM"/>
    </source>
</evidence>
<protein>
    <recommendedName>
        <fullName evidence="12">Diaphanous-related formin 3</fullName>
    </recommendedName>
</protein>
<keyword evidence="4 5" id="KW-0175">Coiled coil</keyword>
<dbReference type="EMBL" id="JAACNH010000002">
    <property type="protein sequence ID" value="KAG8452269.1"/>
    <property type="molecule type" value="Genomic_DNA"/>
</dbReference>
<dbReference type="InterPro" id="IPR014768">
    <property type="entry name" value="GBD/FH3_dom"/>
</dbReference>